<feature type="transmembrane region" description="Helical" evidence="9">
    <location>
        <begin position="531"/>
        <end position="553"/>
    </location>
</feature>
<dbReference type="RefSeq" id="WP_095334803.1">
    <property type="nucleotide sequence ID" value="NZ_NQNY01000007.1"/>
</dbReference>
<keyword evidence="3" id="KW-1003">Cell membrane</keyword>
<name>A0A269TJT8_9BACT</name>
<feature type="transmembrane region" description="Helical" evidence="9">
    <location>
        <begin position="390"/>
        <end position="410"/>
    </location>
</feature>
<feature type="transmembrane region" description="Helical" evidence="9">
    <location>
        <begin position="363"/>
        <end position="384"/>
    </location>
</feature>
<dbReference type="PANTHER" id="PTHR30081">
    <property type="entry name" value="PROTEIN-EXPORT MEMBRANE PROTEIN SEC"/>
    <property type="match status" value="1"/>
</dbReference>
<evidence type="ECO:0000256" key="1">
    <source>
        <dbReference type="ARBA" id="ARBA00004651"/>
    </source>
</evidence>
<sequence>MKKFFKKIFHWSNPRRFFTLIFSLLASILIVTLGSVLYLKDNTRTSIDYSSGAQVTAQAYDSEGQKADNELSVSIAQNLNDRLTSGTGLAGVNISLLGNGVIEATDSRVTNNDELTLFANTIVNKPTFIVTDTNGVPLFIDGQANSSLTKLDYQNPSEIEWSRYQVPIKASSATTQLANDGTTNIIAEFESSTAATQWTQITLTKMQDTTNKNVVFWFNLEEFVRQANLSQNQASFASVNYNPYNFAFVKNSPTSTINNATVNNSLKQVEIDASSYLIATKEITNFENSTNLLINAAMTATVAKQWAFDINASTVNYSLEKISQQFINALNGSDAFNNVKYALIIAFSLVAVFMVLNYGVLGVIAMIATALFLFVTMAVFTALNGEWSEASIIGLLVGSAMALSTSIMLFEKIKQQVGTGDTLKKAYKTSASNIFLSLLDYNLIAIIIAAVLFYFGFKVIRTYSLTMILSIIFTLLIAVLVTRMATRLVVDSEYFENKLHLLGIRKKTEKTTNSKFLKKIVSFNYLKNAKWFNLAIVILLIVGAIIFAAIAGVNQDAATPFNRSLDFSGGTNIVIQRDSAMNLVFEQTSANQLVSEIRALNIFNPSEIQSFATNTNGLTYAVVIKTKNLISAENLTVLDNLVNTNAVSNLILNSSQVTLLEAQTNLTNIAITLGIAFAVVFGYSFIRLRWTFALALILTNVIDIALLIAFFLITRLEINNYFMATVVTIFVYSVTDKITLANRVKTVIYNEFYNVKMDSLTIRNISNTSIKENFKKSLIVTFLLVVIMVVFSAFANVIDYNAGIGIIISLGISLYTSNFTYMYIWSHFENWRQKGIRRRELNNFWSSGKVEEQVFSGFNDFNA</sequence>
<evidence type="ECO:0000256" key="8">
    <source>
        <dbReference type="ARBA" id="ARBA00023136"/>
    </source>
</evidence>
<keyword evidence="4 9" id="KW-0812">Transmembrane</keyword>
<feature type="transmembrane region" description="Helical" evidence="9">
    <location>
        <begin position="804"/>
        <end position="824"/>
    </location>
</feature>
<dbReference type="Proteomes" id="UP000216943">
    <property type="component" value="Unassembled WGS sequence"/>
</dbReference>
<dbReference type="InterPro" id="IPR022813">
    <property type="entry name" value="SecD/SecF_arch_bac"/>
</dbReference>
<comment type="caution">
    <text evidence="11">The sequence shown here is derived from an EMBL/GenBank/DDBJ whole genome shotgun (WGS) entry which is preliminary data.</text>
</comment>
<dbReference type="EMBL" id="NQNY01000007">
    <property type="protein sequence ID" value="PAK21296.1"/>
    <property type="molecule type" value="Genomic_DNA"/>
</dbReference>
<dbReference type="NCBIfam" id="NF046001">
    <property type="entry name" value="SecDF_plasm"/>
    <property type="match status" value="1"/>
</dbReference>
<evidence type="ECO:0000256" key="3">
    <source>
        <dbReference type="ARBA" id="ARBA00022475"/>
    </source>
</evidence>
<reference evidence="12" key="1">
    <citation type="submission" date="2017-08" db="EMBL/GenBank/DDBJ databases">
        <authorList>
            <person name="Alvarez-Ponce D."/>
            <person name="Weitzman C.L."/>
            <person name="Tillett R.L."/>
            <person name="Sandmeier F.C."/>
            <person name="Tracy C.R."/>
        </authorList>
    </citation>
    <scope>NUCLEOTIDE SEQUENCE [LARGE SCALE GENOMIC DNA]</scope>
    <source>
        <strain evidence="12">723</strain>
    </source>
</reference>
<keyword evidence="5" id="KW-0653">Protein transport</keyword>
<feature type="transmembrane region" description="Helical" evidence="9">
    <location>
        <begin position="463"/>
        <end position="482"/>
    </location>
</feature>
<feature type="transmembrane region" description="Helical" evidence="9">
    <location>
        <begin position="666"/>
        <end position="686"/>
    </location>
</feature>
<evidence type="ECO:0000256" key="6">
    <source>
        <dbReference type="ARBA" id="ARBA00022989"/>
    </source>
</evidence>
<dbReference type="PANTHER" id="PTHR30081:SF1">
    <property type="entry name" value="PROTEIN TRANSLOCASE SUBUNIT SECD"/>
    <property type="match status" value="1"/>
</dbReference>
<keyword evidence="7" id="KW-0811">Translocation</keyword>
<dbReference type="PRINTS" id="PR01755">
    <property type="entry name" value="SECFTRNLCASE"/>
</dbReference>
<dbReference type="OrthoDB" id="9805019at2"/>
<dbReference type="AlphaFoldDB" id="A0A269TJT8"/>
<dbReference type="Gene3D" id="1.20.1640.10">
    <property type="entry name" value="Multidrug efflux transporter AcrB transmembrane domain"/>
    <property type="match status" value="2"/>
</dbReference>
<evidence type="ECO:0000256" key="5">
    <source>
        <dbReference type="ARBA" id="ARBA00022927"/>
    </source>
</evidence>
<feature type="transmembrane region" description="Helical" evidence="9">
    <location>
        <begin position="693"/>
        <end position="712"/>
    </location>
</feature>
<accession>A0A269TJT8</accession>
<evidence type="ECO:0000313" key="11">
    <source>
        <dbReference type="EMBL" id="PAK21296.1"/>
    </source>
</evidence>
<dbReference type="Pfam" id="PF02355">
    <property type="entry name" value="SecD_SecF_C"/>
    <property type="match status" value="2"/>
</dbReference>
<comment type="subcellular location">
    <subcellularLocation>
        <location evidence="1">Cell membrane</location>
        <topology evidence="1">Multi-pass membrane protein</topology>
    </subcellularLocation>
</comment>
<keyword evidence="2" id="KW-0813">Transport</keyword>
<organism evidence="11 12">
    <name type="scientific">Mycoplasmopsis agassizii</name>
    <dbReference type="NCBI Taxonomy" id="33922"/>
    <lineage>
        <taxon>Bacteria</taxon>
        <taxon>Bacillati</taxon>
        <taxon>Mycoplasmatota</taxon>
        <taxon>Mycoplasmoidales</taxon>
        <taxon>Metamycoplasmataceae</taxon>
        <taxon>Mycoplasmopsis</taxon>
    </lineage>
</organism>
<keyword evidence="6 9" id="KW-1133">Transmembrane helix</keyword>
<evidence type="ECO:0000256" key="9">
    <source>
        <dbReference type="SAM" id="Phobius"/>
    </source>
</evidence>
<feature type="domain" description="Protein export membrane protein SecD/SecF C-terminal" evidence="10">
    <location>
        <begin position="315"/>
        <end position="481"/>
    </location>
</feature>
<keyword evidence="8 9" id="KW-0472">Membrane</keyword>
<evidence type="ECO:0000256" key="4">
    <source>
        <dbReference type="ARBA" id="ARBA00022692"/>
    </source>
</evidence>
<feature type="transmembrane region" description="Helical" evidence="9">
    <location>
        <begin position="718"/>
        <end position="735"/>
    </location>
</feature>
<evidence type="ECO:0000259" key="10">
    <source>
        <dbReference type="Pfam" id="PF02355"/>
    </source>
</evidence>
<dbReference type="GO" id="GO:0015031">
    <property type="term" value="P:protein transport"/>
    <property type="evidence" value="ECO:0007669"/>
    <property type="project" value="UniProtKB-KW"/>
</dbReference>
<gene>
    <name evidence="11" type="ORF">CJJ23_02530</name>
</gene>
<evidence type="ECO:0000313" key="12">
    <source>
        <dbReference type="Proteomes" id="UP000216943"/>
    </source>
</evidence>
<dbReference type="SUPFAM" id="SSF82866">
    <property type="entry name" value="Multidrug efflux transporter AcrB transmembrane domain"/>
    <property type="match status" value="2"/>
</dbReference>
<dbReference type="GO" id="GO:0005886">
    <property type="term" value="C:plasma membrane"/>
    <property type="evidence" value="ECO:0007669"/>
    <property type="project" value="UniProtKB-SubCell"/>
</dbReference>
<feature type="transmembrane region" description="Helical" evidence="9">
    <location>
        <begin position="778"/>
        <end position="798"/>
    </location>
</feature>
<dbReference type="InterPro" id="IPR022645">
    <property type="entry name" value="SecD/SecF_bac"/>
</dbReference>
<proteinExistence type="predicted"/>
<protein>
    <recommendedName>
        <fullName evidence="10">Protein export membrane protein SecD/SecF C-terminal domain-containing protein</fullName>
    </recommendedName>
</protein>
<feature type="transmembrane region" description="Helical" evidence="9">
    <location>
        <begin position="339"/>
        <end position="356"/>
    </location>
</feature>
<feature type="transmembrane region" description="Helical" evidence="9">
    <location>
        <begin position="431"/>
        <end position="457"/>
    </location>
</feature>
<feature type="domain" description="Protein export membrane protein SecD/SecF C-terminal" evidence="10">
    <location>
        <begin position="667"/>
        <end position="828"/>
    </location>
</feature>
<evidence type="ECO:0000256" key="2">
    <source>
        <dbReference type="ARBA" id="ARBA00022448"/>
    </source>
</evidence>
<evidence type="ECO:0000256" key="7">
    <source>
        <dbReference type="ARBA" id="ARBA00023010"/>
    </source>
</evidence>
<dbReference type="InterPro" id="IPR048634">
    <property type="entry name" value="SecD_SecF_C"/>
</dbReference>